<comment type="similarity">
    <text evidence="2">Belongs to the peptidase S16 family.</text>
</comment>
<comment type="catalytic activity">
    <reaction evidence="2">
        <text>Hydrolysis of proteins in presence of ATP.</text>
        <dbReference type="EC" id="3.4.21.53"/>
    </reaction>
</comment>
<keyword evidence="2" id="KW-0378">Hydrolase</keyword>
<keyword evidence="6" id="KW-1185">Reference proteome</keyword>
<feature type="active site" evidence="2">
    <location>
        <position position="636"/>
    </location>
</feature>
<gene>
    <name evidence="5" type="ORF">G3M99_01385</name>
</gene>
<dbReference type="GO" id="GO:0030163">
    <property type="term" value="P:protein catabolic process"/>
    <property type="evidence" value="ECO:0007669"/>
    <property type="project" value="InterPro"/>
</dbReference>
<dbReference type="Gene3D" id="3.40.50.300">
    <property type="entry name" value="P-loop containing nucleotide triphosphate hydrolases"/>
    <property type="match status" value="2"/>
</dbReference>
<dbReference type="PROSITE" id="PS51786">
    <property type="entry name" value="LON_PROTEOLYTIC"/>
    <property type="match status" value="1"/>
</dbReference>
<evidence type="ECO:0000313" key="5">
    <source>
        <dbReference type="EMBL" id="NEU03525.1"/>
    </source>
</evidence>
<dbReference type="SUPFAM" id="SSF54211">
    <property type="entry name" value="Ribosomal protein S5 domain 2-like"/>
    <property type="match status" value="1"/>
</dbReference>
<dbReference type="InterPro" id="IPR041699">
    <property type="entry name" value="AAA_32"/>
</dbReference>
<dbReference type="GO" id="GO:0005524">
    <property type="term" value="F:ATP binding"/>
    <property type="evidence" value="ECO:0007669"/>
    <property type="project" value="InterPro"/>
</dbReference>
<dbReference type="Pfam" id="PF20436">
    <property type="entry name" value="LonB_AAA-LID"/>
    <property type="match status" value="1"/>
</dbReference>
<keyword evidence="3" id="KW-0175">Coiled coil</keyword>
<evidence type="ECO:0000256" key="1">
    <source>
        <dbReference type="ARBA" id="ARBA00022670"/>
    </source>
</evidence>
<dbReference type="Gene3D" id="3.30.230.10">
    <property type="match status" value="1"/>
</dbReference>
<dbReference type="InterPro" id="IPR014721">
    <property type="entry name" value="Ribsml_uS5_D2-typ_fold_subgr"/>
</dbReference>
<name>A0A6M0GYK3_9CLOT</name>
<keyword evidence="1 2" id="KW-0645">Protease</keyword>
<dbReference type="InterPro" id="IPR027065">
    <property type="entry name" value="Lon_Prtase"/>
</dbReference>
<proteinExistence type="inferred from homology"/>
<accession>A0A6M0GYK3</accession>
<dbReference type="InterPro" id="IPR020568">
    <property type="entry name" value="Ribosomal_Su5_D2-typ_SF"/>
</dbReference>
<keyword evidence="2" id="KW-0720">Serine protease</keyword>
<dbReference type="InterPro" id="IPR027417">
    <property type="entry name" value="P-loop_NTPase"/>
</dbReference>
<dbReference type="GO" id="GO:0004252">
    <property type="term" value="F:serine-type endopeptidase activity"/>
    <property type="evidence" value="ECO:0007669"/>
    <property type="project" value="UniProtKB-UniRule"/>
</dbReference>
<dbReference type="PRINTS" id="PR00830">
    <property type="entry name" value="ENDOLAPTASE"/>
</dbReference>
<dbReference type="Proteomes" id="UP000481872">
    <property type="component" value="Unassembled WGS sequence"/>
</dbReference>
<dbReference type="InterPro" id="IPR046843">
    <property type="entry name" value="LonB_AAA-LID"/>
</dbReference>
<dbReference type="GO" id="GO:0006508">
    <property type="term" value="P:proteolysis"/>
    <property type="evidence" value="ECO:0007669"/>
    <property type="project" value="UniProtKB-KW"/>
</dbReference>
<dbReference type="PANTHER" id="PTHR10046">
    <property type="entry name" value="ATP DEPENDENT LON PROTEASE FAMILY MEMBER"/>
    <property type="match status" value="1"/>
</dbReference>
<feature type="coiled-coil region" evidence="3">
    <location>
        <begin position="174"/>
        <end position="283"/>
    </location>
</feature>
<protein>
    <recommendedName>
        <fullName evidence="2">endopeptidase La</fullName>
        <ecNumber evidence="2">3.4.21.53</ecNumber>
    </recommendedName>
</protein>
<organism evidence="5 6">
    <name type="scientific">Clostridium senegalense</name>
    <dbReference type="NCBI Taxonomy" id="1465809"/>
    <lineage>
        <taxon>Bacteria</taxon>
        <taxon>Bacillati</taxon>
        <taxon>Bacillota</taxon>
        <taxon>Clostridia</taxon>
        <taxon>Eubacteriales</taxon>
        <taxon>Clostridiaceae</taxon>
        <taxon>Clostridium</taxon>
    </lineage>
</organism>
<evidence type="ECO:0000259" key="4">
    <source>
        <dbReference type="PROSITE" id="PS51786"/>
    </source>
</evidence>
<reference evidence="5 6" key="1">
    <citation type="submission" date="2020-02" db="EMBL/GenBank/DDBJ databases">
        <title>Genome assembly of a novel Clostridium senegalense strain.</title>
        <authorList>
            <person name="Gupta T.B."/>
            <person name="Jauregui R."/>
            <person name="Maclean P."/>
            <person name="Nawarathana A."/>
            <person name="Brightwell G."/>
        </authorList>
    </citation>
    <scope>NUCLEOTIDE SEQUENCE [LARGE SCALE GENOMIC DNA]</scope>
    <source>
        <strain evidence="5 6">AGRFS4</strain>
    </source>
</reference>
<sequence length="764" mass="87947">MKKKLTPKEVVFKFEVNKIPFKNNMSMIPQYEKAYKKIKAAIEIEKEGYNVYLVDDYSKDKMDNIINYVKEIFKNYDAPDDICYVVEDDIKKPVPMFVRNGHGNLFKNTLEKLQDLIANKTFEFYTNSISKEKENLVEKIQKKRSEMISALVTVSKENGFDIRSSEGGFTFIPLNEEKEMTEDEYENLDEETKEDMLSRVNNLKIKTKEIIEELRDMEIKELEKIKEIMREYLLNIIEKEEKKYSKLLESDVQVKEYLKFVSNKILTELLENYTVNYEDDEEKINEIIFKYIVNVVVDNSNNKKPPVIFEEDPSLNNLIGSIEYENHNGIYISDPSLIKAGSIIKANGGCLIIRLNNLLNNPQSYYYLKKVLLNEKVDLDYNKGYLELLALSGLKPEPIKISPKVILVGDYEFYDVLYRNDEDFKKIFKIRAEYNPIIKINKNSKKALIGQIKMFCKNNNTRELTEEAIKEVAKYLCRKAESKNKLYFENDDVGSLILLANNYAKENDKDIIDKEDILSVAYEDELIELEFLEGYKEKRNLIQVNGSKVGQINGLSVVGTGYVSFGRPLKITCSCYKGDGNIIDSQRDANLSGQIHNKAISILKGYMNALNGGYKKLPVDFHLSFEQVYGVVNGDSASVAEVICMLSSLTKIPIKQNIAVTGSINQFGDVQPIGGVNEKIEGFFKVCKSVDVVENKCVLIPKSNKDDLVLCEEVEEAIKEGIFSIYTMENIEDAIKVLMDKRNLNLERIRKIIDKELLNYNEKK</sequence>
<comment type="caution">
    <text evidence="5">The sequence shown here is derived from an EMBL/GenBank/DDBJ whole genome shotgun (WGS) entry which is preliminary data.</text>
</comment>
<evidence type="ECO:0000256" key="2">
    <source>
        <dbReference type="PROSITE-ProRule" id="PRU01122"/>
    </source>
</evidence>
<dbReference type="Pfam" id="PF05362">
    <property type="entry name" value="Lon_C"/>
    <property type="match status" value="1"/>
</dbReference>
<evidence type="ECO:0000313" key="6">
    <source>
        <dbReference type="Proteomes" id="UP000481872"/>
    </source>
</evidence>
<dbReference type="GO" id="GO:0004176">
    <property type="term" value="F:ATP-dependent peptidase activity"/>
    <property type="evidence" value="ECO:0007669"/>
    <property type="project" value="UniProtKB-UniRule"/>
</dbReference>
<dbReference type="RefSeq" id="WP_061994879.1">
    <property type="nucleotide sequence ID" value="NZ_JAAGPU010000001.1"/>
</dbReference>
<evidence type="ECO:0000256" key="3">
    <source>
        <dbReference type="SAM" id="Coils"/>
    </source>
</evidence>
<feature type="active site" evidence="2">
    <location>
        <position position="679"/>
    </location>
</feature>
<dbReference type="AlphaFoldDB" id="A0A6M0GYK3"/>
<dbReference type="EMBL" id="JAAGPU010000001">
    <property type="protein sequence ID" value="NEU03525.1"/>
    <property type="molecule type" value="Genomic_DNA"/>
</dbReference>
<dbReference type="Pfam" id="PF13654">
    <property type="entry name" value="AAA_32"/>
    <property type="match status" value="1"/>
</dbReference>
<feature type="domain" description="Lon proteolytic" evidence="4">
    <location>
        <begin position="546"/>
        <end position="741"/>
    </location>
</feature>
<dbReference type="Gene3D" id="1.10.8.60">
    <property type="match status" value="1"/>
</dbReference>
<dbReference type="InterPro" id="IPR008269">
    <property type="entry name" value="Lon_proteolytic"/>
</dbReference>
<dbReference type="EC" id="3.4.21.53" evidence="2"/>